<organism evidence="2 3">
    <name type="scientific">Dichomitus squalens</name>
    <dbReference type="NCBI Taxonomy" id="114155"/>
    <lineage>
        <taxon>Eukaryota</taxon>
        <taxon>Fungi</taxon>
        <taxon>Dikarya</taxon>
        <taxon>Basidiomycota</taxon>
        <taxon>Agaricomycotina</taxon>
        <taxon>Agaricomycetes</taxon>
        <taxon>Polyporales</taxon>
        <taxon>Polyporaceae</taxon>
        <taxon>Dichomitus</taxon>
    </lineage>
</organism>
<evidence type="ECO:0000259" key="1">
    <source>
        <dbReference type="Pfam" id="PF14519"/>
    </source>
</evidence>
<reference evidence="2 3" key="1">
    <citation type="submission" date="2019-01" db="EMBL/GenBank/DDBJ databases">
        <title>Draft genome sequences of three monokaryotic isolates of the white-rot basidiomycete fungus Dichomitus squalens.</title>
        <authorList>
            <consortium name="DOE Joint Genome Institute"/>
            <person name="Lopez S.C."/>
            <person name="Andreopoulos B."/>
            <person name="Pangilinan J."/>
            <person name="Lipzen A."/>
            <person name="Riley R."/>
            <person name="Ahrendt S."/>
            <person name="Ng V."/>
            <person name="Barry K."/>
            <person name="Daum C."/>
            <person name="Grigoriev I.V."/>
            <person name="Hilden K.S."/>
            <person name="Makela M.R."/>
            <person name="de Vries R.P."/>
        </authorList>
    </citation>
    <scope>NUCLEOTIDE SEQUENCE [LARGE SCALE GENOMIC DNA]</scope>
    <source>
        <strain evidence="2 3">CBS 464.89</strain>
    </source>
</reference>
<dbReference type="InterPro" id="IPR043472">
    <property type="entry name" value="Macro_dom-like"/>
</dbReference>
<gene>
    <name evidence="2" type="ORF">BD310DRAFT_926991</name>
</gene>
<proteinExistence type="predicted"/>
<evidence type="ECO:0000313" key="2">
    <source>
        <dbReference type="EMBL" id="TBU58461.1"/>
    </source>
</evidence>
<dbReference type="EMBL" id="ML145124">
    <property type="protein sequence ID" value="TBU58461.1"/>
    <property type="molecule type" value="Genomic_DNA"/>
</dbReference>
<dbReference type="Pfam" id="PF14519">
    <property type="entry name" value="Macro_2"/>
    <property type="match status" value="1"/>
</dbReference>
<dbReference type="AlphaFoldDB" id="A0A4Q9PV77"/>
<dbReference type="SUPFAM" id="SSF52949">
    <property type="entry name" value="Macro domain-like"/>
    <property type="match status" value="1"/>
</dbReference>
<keyword evidence="3" id="KW-1185">Reference proteome</keyword>
<protein>
    <submittedName>
        <fullName evidence="2">Macro domain-like protein</fullName>
    </submittedName>
</protein>
<dbReference type="Gene3D" id="3.40.220.10">
    <property type="entry name" value="Leucine Aminopeptidase, subunit E, domain 1"/>
    <property type="match status" value="1"/>
</dbReference>
<dbReference type="Proteomes" id="UP000292082">
    <property type="component" value="Unassembled WGS sequence"/>
</dbReference>
<name>A0A4Q9PV77_9APHY</name>
<accession>A0A4Q9PV77</accession>
<dbReference type="STRING" id="114155.A0A4Q9PV77"/>
<feature type="domain" description="Macro-like" evidence="1">
    <location>
        <begin position="50"/>
        <end position="207"/>
    </location>
</feature>
<dbReference type="OMA" id="YGCGWVA"/>
<evidence type="ECO:0000313" key="3">
    <source>
        <dbReference type="Proteomes" id="UP000292082"/>
    </source>
</evidence>
<sequence>MPVKFILFDISPKLVSAWNESFPNLVSKDVLENITIKGASLEDLNMPFDTVVSPANSFGRLDGSFDQVLSDWIAPEDDNDALTHAAQAVLYARWRGYAPAGTCTLVPLGKTKCANNKLGVRHVALCPTMRIPESVRWHKEVVYNCVWSLLVEIDNHNEAIAEDSEGAARRGLREIETVAMTGLATGVGRVPVDMCARQMALAFAHYYEAKAKPEKWGALQWTDIINLPSDAPTTRGT</sequence>
<dbReference type="InterPro" id="IPR028071">
    <property type="entry name" value="Macro-like_dom"/>
</dbReference>